<protein>
    <submittedName>
        <fullName evidence="1">Uncharacterized protein</fullName>
    </submittedName>
</protein>
<dbReference type="Proteomes" id="UP000032545">
    <property type="component" value="Unassembled WGS sequence"/>
</dbReference>
<proteinExistence type="predicted"/>
<dbReference type="EMBL" id="JYFN01000002">
    <property type="protein sequence ID" value="KJE25222.1"/>
    <property type="molecule type" value="Genomic_DNA"/>
</dbReference>
<dbReference type="RefSeq" id="WP_044883141.1">
    <property type="nucleotide sequence ID" value="NZ_JYFN01000002.1"/>
</dbReference>
<dbReference type="AlphaFoldDB" id="A0A0D8BPB5"/>
<name>A0A0D8BPB5_9ACTN</name>
<reference evidence="2" key="1">
    <citation type="submission" date="2015-02" db="EMBL/GenBank/DDBJ databases">
        <title>Draft Genome of Frankia sp. CpI1-S.</title>
        <authorList>
            <person name="Oshone R.T."/>
            <person name="Ngom M."/>
            <person name="Ghodhbane-Gtari F."/>
            <person name="Gtari M."/>
            <person name="Morris K."/>
            <person name="Thomas K."/>
            <person name="Sen A."/>
            <person name="Tisa L.S."/>
        </authorList>
    </citation>
    <scope>NUCLEOTIDE SEQUENCE [LARGE SCALE GENOMIC DNA]</scope>
    <source>
        <strain evidence="2">CpI1-S</strain>
    </source>
</reference>
<sequence length="104" mass="11196" precursor="true">MTLAEMWTAIEQAVPREKLQAALATVAEYLPDEAEDDDADWRTELVTRYAAVTGFLELLAETIAGGATPAGAPIVAALRDLPRVKARRAPEAAHIREHTGTGSR</sequence>
<dbReference type="PATRIC" id="fig|1502723.3.peg.397"/>
<reference evidence="1 2" key="2">
    <citation type="journal article" date="2016" name="Genome Announc.">
        <title>Permanent Draft Genome Sequences for Two Variants of Frankia sp. Strain CpI1, the First Frankia Strain Isolated from Root Nodules of Comptonia peregrina.</title>
        <authorList>
            <person name="Oshone R."/>
            <person name="Hurst S.G.IV."/>
            <person name="Abebe-Akele F."/>
            <person name="Simpson S."/>
            <person name="Morris K."/>
            <person name="Thomas W.K."/>
            <person name="Tisa L.S."/>
        </authorList>
    </citation>
    <scope>NUCLEOTIDE SEQUENCE [LARGE SCALE GENOMIC DNA]</scope>
    <source>
        <strain evidence="2">CpI1-S</strain>
    </source>
</reference>
<keyword evidence="2" id="KW-1185">Reference proteome</keyword>
<evidence type="ECO:0000313" key="1">
    <source>
        <dbReference type="EMBL" id="KJE25222.1"/>
    </source>
</evidence>
<gene>
    <name evidence="1" type="ORF">FF36_00355</name>
</gene>
<evidence type="ECO:0000313" key="2">
    <source>
        <dbReference type="Proteomes" id="UP000032545"/>
    </source>
</evidence>
<organism evidence="1 2">
    <name type="scientific">Frankia torreyi</name>
    <dbReference type="NCBI Taxonomy" id="1856"/>
    <lineage>
        <taxon>Bacteria</taxon>
        <taxon>Bacillati</taxon>
        <taxon>Actinomycetota</taxon>
        <taxon>Actinomycetes</taxon>
        <taxon>Frankiales</taxon>
        <taxon>Frankiaceae</taxon>
        <taxon>Frankia</taxon>
    </lineage>
</organism>
<comment type="caution">
    <text evidence="1">The sequence shown here is derived from an EMBL/GenBank/DDBJ whole genome shotgun (WGS) entry which is preliminary data.</text>
</comment>
<accession>A0A0D8BPB5</accession>